<reference evidence="1" key="2">
    <citation type="journal article" date="2015" name="Data Brief">
        <title>Shoot transcriptome of the giant reed, Arundo donax.</title>
        <authorList>
            <person name="Barrero R.A."/>
            <person name="Guerrero F.D."/>
            <person name="Moolhuijzen P."/>
            <person name="Goolsby J.A."/>
            <person name="Tidwell J."/>
            <person name="Bellgard S.E."/>
            <person name="Bellgard M.I."/>
        </authorList>
    </citation>
    <scope>NUCLEOTIDE SEQUENCE</scope>
    <source>
        <tissue evidence="1">Shoot tissue taken approximately 20 cm above the soil surface</tissue>
    </source>
</reference>
<protein>
    <submittedName>
        <fullName evidence="1">Pco090816a</fullName>
    </submittedName>
</protein>
<accession>A0A0A9IEK2</accession>
<evidence type="ECO:0000313" key="1">
    <source>
        <dbReference type="EMBL" id="JAD55707.1"/>
    </source>
</evidence>
<reference evidence="1" key="1">
    <citation type="submission" date="2014-09" db="EMBL/GenBank/DDBJ databases">
        <authorList>
            <person name="Magalhaes I.L.F."/>
            <person name="Oliveira U."/>
            <person name="Santos F.R."/>
            <person name="Vidigal T.H.D.A."/>
            <person name="Brescovit A.D."/>
            <person name="Santos A.J."/>
        </authorList>
    </citation>
    <scope>NUCLEOTIDE SEQUENCE</scope>
    <source>
        <tissue evidence="1">Shoot tissue taken approximately 20 cm above the soil surface</tissue>
    </source>
</reference>
<dbReference type="AlphaFoldDB" id="A0A0A9IEK2"/>
<sequence>MMELWLLMSQVVWNQLQSVLEQRMAMLKLLLKNHWMERTYHTGLLCK</sequence>
<organism evidence="1">
    <name type="scientific">Arundo donax</name>
    <name type="common">Giant reed</name>
    <name type="synonym">Donax arundinaceus</name>
    <dbReference type="NCBI Taxonomy" id="35708"/>
    <lineage>
        <taxon>Eukaryota</taxon>
        <taxon>Viridiplantae</taxon>
        <taxon>Streptophyta</taxon>
        <taxon>Embryophyta</taxon>
        <taxon>Tracheophyta</taxon>
        <taxon>Spermatophyta</taxon>
        <taxon>Magnoliopsida</taxon>
        <taxon>Liliopsida</taxon>
        <taxon>Poales</taxon>
        <taxon>Poaceae</taxon>
        <taxon>PACMAD clade</taxon>
        <taxon>Arundinoideae</taxon>
        <taxon>Arundineae</taxon>
        <taxon>Arundo</taxon>
    </lineage>
</organism>
<name>A0A0A9IEK2_ARUDO</name>
<proteinExistence type="predicted"/>
<dbReference type="EMBL" id="GBRH01242188">
    <property type="protein sequence ID" value="JAD55707.1"/>
    <property type="molecule type" value="Transcribed_RNA"/>
</dbReference>